<reference evidence="3" key="1">
    <citation type="submission" date="2018-02" db="EMBL/GenBank/DDBJ databases">
        <authorList>
            <person name="Cohen D.B."/>
            <person name="Kent A.D."/>
        </authorList>
    </citation>
    <scope>NUCLEOTIDE SEQUENCE</scope>
</reference>
<dbReference type="AlphaFoldDB" id="A0A2N9IKI7"/>
<feature type="compositionally biased region" description="Polar residues" evidence="1">
    <location>
        <begin position="279"/>
        <end position="288"/>
    </location>
</feature>
<evidence type="ECO:0000313" key="3">
    <source>
        <dbReference type="EMBL" id="SPD24599.1"/>
    </source>
</evidence>
<feature type="domain" description="Retroviral polymerase SH3-like" evidence="2">
    <location>
        <begin position="217"/>
        <end position="268"/>
    </location>
</feature>
<protein>
    <recommendedName>
        <fullName evidence="2">Retroviral polymerase SH3-like domain-containing protein</fullName>
    </recommendedName>
</protein>
<dbReference type="InterPro" id="IPR057670">
    <property type="entry name" value="SH3_retrovirus"/>
</dbReference>
<evidence type="ECO:0000256" key="1">
    <source>
        <dbReference type="SAM" id="MobiDB-lite"/>
    </source>
</evidence>
<evidence type="ECO:0000259" key="2">
    <source>
        <dbReference type="Pfam" id="PF25597"/>
    </source>
</evidence>
<name>A0A2N9IKI7_FAGSY</name>
<dbReference type="PANTHER" id="PTHR34676:SF8">
    <property type="entry name" value="TRANSMEMBRANE PROTEIN"/>
    <property type="match status" value="1"/>
</dbReference>
<accession>A0A2N9IKI7</accession>
<dbReference type="Pfam" id="PF14223">
    <property type="entry name" value="Retrotran_gag_2"/>
    <property type="match status" value="1"/>
</dbReference>
<feature type="compositionally biased region" description="Basic and acidic residues" evidence="1">
    <location>
        <begin position="289"/>
        <end position="315"/>
    </location>
</feature>
<dbReference type="EMBL" id="OIVN01005946">
    <property type="protein sequence ID" value="SPD24599.1"/>
    <property type="molecule type" value="Genomic_DNA"/>
</dbReference>
<gene>
    <name evidence="3" type="ORF">FSB_LOCUS52481</name>
</gene>
<dbReference type="Pfam" id="PF25597">
    <property type="entry name" value="SH3_retrovirus"/>
    <property type="match status" value="1"/>
</dbReference>
<feature type="region of interest" description="Disordered" evidence="1">
    <location>
        <begin position="275"/>
        <end position="315"/>
    </location>
</feature>
<organism evidence="3">
    <name type="scientific">Fagus sylvatica</name>
    <name type="common">Beechnut</name>
    <dbReference type="NCBI Taxonomy" id="28930"/>
    <lineage>
        <taxon>Eukaryota</taxon>
        <taxon>Viridiplantae</taxon>
        <taxon>Streptophyta</taxon>
        <taxon>Embryophyta</taxon>
        <taxon>Tracheophyta</taxon>
        <taxon>Spermatophyta</taxon>
        <taxon>Magnoliopsida</taxon>
        <taxon>eudicotyledons</taxon>
        <taxon>Gunneridae</taxon>
        <taxon>Pentapetalae</taxon>
        <taxon>rosids</taxon>
        <taxon>fabids</taxon>
        <taxon>Fagales</taxon>
        <taxon>Fagaceae</taxon>
        <taxon>Fagus</taxon>
    </lineage>
</organism>
<dbReference type="PANTHER" id="PTHR34676">
    <property type="entry name" value="DUF4219 DOMAIN-CONTAINING PROTEIN-RELATED"/>
    <property type="match status" value="1"/>
</dbReference>
<proteinExistence type="predicted"/>
<sequence>MVEGQSTNRPPLFNSSDYSYWKTRMTTYIKGQDYLIWKIIVNGPHVPTKIVEEQEIPKQETEWDENDVKLIELNYKAMNCLYCAFDSKEFDEISSCNSAKEIWERLEATYEEASQESKMSMLVHDHKLPQMEKDECTSISPQTSNDEEDSTEAFCLMAYEDEVCLISKSTKDKWFLDSGCSRHMTGDKNKFTSLTLKDGGNVKFGDNSKGKIIGIDNLGKFDAKSDEGIFLGYSTNSKAYRVFNKRTMVVDESMHVVFDETNPFHIKNNCDDEPISLENKASSSNQVDSSEKVKDQVDEPKDEEKALPPTKNEELPKSWNVVHSHPKELIIGEVERGVSTRSKLKNICNNMAFLSQIEPKNINEAIEDESWILAMQEELNQFERNKVWTLAPRPKDPLRHWYKMGIPKQKG</sequence>